<evidence type="ECO:0000313" key="13">
    <source>
        <dbReference type="Proteomes" id="UP000253752"/>
    </source>
</evidence>
<feature type="binding site" evidence="8">
    <location>
        <position position="66"/>
    </location>
    <ligand>
        <name>Zn(2+)</name>
        <dbReference type="ChEBI" id="CHEBI:29105"/>
        <label>1</label>
    </ligand>
</feature>
<evidence type="ECO:0000313" key="15">
    <source>
        <dbReference type="Proteomes" id="UP000253915"/>
    </source>
</evidence>
<dbReference type="EMBL" id="PPTY01000004">
    <property type="protein sequence ID" value="RDB87631.1"/>
    <property type="molecule type" value="Genomic_DNA"/>
</dbReference>
<evidence type="ECO:0000313" key="16">
    <source>
        <dbReference type="Proteomes" id="UP000312594"/>
    </source>
</evidence>
<evidence type="ECO:0000256" key="6">
    <source>
        <dbReference type="PIRNR" id="PIRNR001123"/>
    </source>
</evidence>
<dbReference type="Gene3D" id="2.40.30.40">
    <property type="entry name" value="Peptidase M42, domain 2"/>
    <property type="match status" value="1"/>
</dbReference>
<keyword evidence="5" id="KW-0378">Hydrolase</keyword>
<proteinExistence type="inferred from homology"/>
<evidence type="ECO:0000256" key="7">
    <source>
        <dbReference type="PIRSR" id="PIRSR001123-1"/>
    </source>
</evidence>
<dbReference type="SUPFAM" id="SSF101821">
    <property type="entry name" value="Aminopeptidase/glucanase lid domain"/>
    <property type="match status" value="1"/>
</dbReference>
<dbReference type="Pfam" id="PF05343">
    <property type="entry name" value="Peptidase_M42"/>
    <property type="match status" value="1"/>
</dbReference>
<keyword evidence="2" id="KW-0031">Aminopeptidase</keyword>
<dbReference type="GeneID" id="69511378"/>
<comment type="caution">
    <text evidence="9">The sequence shown here is derived from an EMBL/GenBank/DDBJ whole genome shotgun (WGS) entry which is preliminary data.</text>
</comment>
<dbReference type="Proteomes" id="UP000253915">
    <property type="component" value="Unassembled WGS sequence"/>
</dbReference>
<evidence type="ECO:0000256" key="3">
    <source>
        <dbReference type="ARBA" id="ARBA00022670"/>
    </source>
</evidence>
<dbReference type="EMBL" id="PPUQ01000003">
    <property type="protein sequence ID" value="RDC40484.1"/>
    <property type="molecule type" value="Genomic_DNA"/>
</dbReference>
<dbReference type="InterPro" id="IPR051464">
    <property type="entry name" value="Peptidase_M42_aminopept"/>
</dbReference>
<evidence type="ECO:0000256" key="8">
    <source>
        <dbReference type="PIRSR" id="PIRSR001123-2"/>
    </source>
</evidence>
<dbReference type="GO" id="GO:0006508">
    <property type="term" value="P:proteolysis"/>
    <property type="evidence" value="ECO:0007669"/>
    <property type="project" value="UniProtKB-KW"/>
</dbReference>
<dbReference type="GO" id="GO:0004177">
    <property type="term" value="F:aminopeptidase activity"/>
    <property type="evidence" value="ECO:0007669"/>
    <property type="project" value="UniProtKB-UniRule"/>
</dbReference>
<dbReference type="EMBL" id="VEVP01000028">
    <property type="protein sequence ID" value="TNU89452.1"/>
    <property type="molecule type" value="Genomic_DNA"/>
</dbReference>
<reference evidence="13 14" key="2">
    <citation type="journal article" date="2018" name="Elife">
        <title>Discovery and characterization of a prevalent human gut bacterial enzyme sufficient for the inactivation of a family of plant toxins.</title>
        <authorList>
            <person name="Koppel N."/>
            <person name="Bisanz J.E."/>
            <person name="Pandelia M.E."/>
            <person name="Turnbaugh P.J."/>
            <person name="Balskus E.P."/>
        </authorList>
    </citation>
    <scope>NUCLEOTIDE SEQUENCE [LARGE SCALE GENOMIC DNA]</scope>
    <source>
        <strain evidence="11 15">16A</strain>
        <strain evidence="10 14">FAA1-1-60AUCSF</strain>
        <strain evidence="9 13">MR1 #12</strain>
    </source>
</reference>
<dbReference type="Proteomes" id="UP000312594">
    <property type="component" value="Unassembled WGS sequence"/>
</dbReference>
<feature type="active site" description="Proton acceptor" evidence="7">
    <location>
        <position position="212"/>
    </location>
</feature>
<evidence type="ECO:0000313" key="9">
    <source>
        <dbReference type="EMBL" id="RDB81059.1"/>
    </source>
</evidence>
<organism evidence="9 13">
    <name type="scientific">Eggerthella lenta</name>
    <name type="common">Eubacterium lentum</name>
    <dbReference type="NCBI Taxonomy" id="84112"/>
    <lineage>
        <taxon>Bacteria</taxon>
        <taxon>Bacillati</taxon>
        <taxon>Actinomycetota</taxon>
        <taxon>Coriobacteriia</taxon>
        <taxon>Eggerthellales</taxon>
        <taxon>Eggerthellaceae</taxon>
        <taxon>Eggerthella</taxon>
    </lineage>
</organism>
<dbReference type="RefSeq" id="WP_009304170.1">
    <property type="nucleotide sequence ID" value="NZ_AP025575.1"/>
</dbReference>
<dbReference type="Gene3D" id="3.40.630.10">
    <property type="entry name" value="Zn peptidases"/>
    <property type="match status" value="1"/>
</dbReference>
<feature type="binding site" evidence="8">
    <location>
        <position position="179"/>
    </location>
    <ligand>
        <name>Zn(2+)</name>
        <dbReference type="ChEBI" id="CHEBI:29105"/>
        <label>1</label>
    </ligand>
</feature>
<evidence type="ECO:0000313" key="11">
    <source>
        <dbReference type="EMBL" id="RDC40484.1"/>
    </source>
</evidence>
<evidence type="ECO:0000313" key="12">
    <source>
        <dbReference type="EMBL" id="TNU89452.1"/>
    </source>
</evidence>
<feature type="binding site" evidence="8">
    <location>
        <position position="179"/>
    </location>
    <ligand>
        <name>Zn(2+)</name>
        <dbReference type="ChEBI" id="CHEBI:29105"/>
        <label>2</label>
    </ligand>
</feature>
<dbReference type="SUPFAM" id="SSF53187">
    <property type="entry name" value="Zn-dependent exopeptidases"/>
    <property type="match status" value="1"/>
</dbReference>
<evidence type="ECO:0000313" key="14">
    <source>
        <dbReference type="Proteomes" id="UP000253857"/>
    </source>
</evidence>
<dbReference type="GO" id="GO:0046872">
    <property type="term" value="F:metal ion binding"/>
    <property type="evidence" value="ECO:0007669"/>
    <property type="project" value="UniProtKB-UniRule"/>
</dbReference>
<comment type="cofactor">
    <cofactor evidence="8">
        <name>a divalent metal cation</name>
        <dbReference type="ChEBI" id="CHEBI:60240"/>
    </cofactor>
    <text evidence="8">Binds 2 divalent metal cations per subunit.</text>
</comment>
<dbReference type="PIRSF" id="PIRSF001123">
    <property type="entry name" value="PepA_GA"/>
    <property type="match status" value="1"/>
</dbReference>
<evidence type="ECO:0000256" key="2">
    <source>
        <dbReference type="ARBA" id="ARBA00022438"/>
    </source>
</evidence>
<accession>A0A369N247</accession>
<reference evidence="12" key="3">
    <citation type="submission" date="2019-06" db="EMBL/GenBank/DDBJ databases">
        <authorList>
            <person name="Bisanz J.E."/>
            <person name="Turnbaugh P.J."/>
        </authorList>
    </citation>
    <scope>NUCLEOTIDE SEQUENCE</scope>
    <source>
        <strain evidence="12">SECO-MT75m2</strain>
    </source>
</reference>
<feature type="binding site" evidence="8">
    <location>
        <position position="322"/>
    </location>
    <ligand>
        <name>Zn(2+)</name>
        <dbReference type="ChEBI" id="CHEBI:29105"/>
        <label>2</label>
    </ligand>
</feature>
<keyword evidence="3" id="KW-0645">Protease</keyword>
<dbReference type="EMBL" id="PPTX01000003">
    <property type="protein sequence ID" value="RDB81059.1"/>
    <property type="molecule type" value="Genomic_DNA"/>
</dbReference>
<name>A0A369N247_EGGLN</name>
<dbReference type="InterPro" id="IPR023367">
    <property type="entry name" value="Peptidase_M42_dom2"/>
</dbReference>
<gene>
    <name evidence="11" type="ORF">C1853_03515</name>
    <name evidence="10" type="ORF">C1871_04170</name>
    <name evidence="9" type="ORF">C1872_03185</name>
    <name evidence="12" type="ORF">FIC87_11200</name>
</gene>
<evidence type="ECO:0000256" key="1">
    <source>
        <dbReference type="ARBA" id="ARBA00006272"/>
    </source>
</evidence>
<protein>
    <submittedName>
        <fullName evidence="12">M42 family metallopeptidase</fullName>
    </submittedName>
    <submittedName>
        <fullName evidence="9">M42 family peptidase</fullName>
    </submittedName>
</protein>
<evidence type="ECO:0000256" key="4">
    <source>
        <dbReference type="ARBA" id="ARBA00022723"/>
    </source>
</evidence>
<feature type="binding site" evidence="8">
    <location>
        <position position="235"/>
    </location>
    <ligand>
        <name>Zn(2+)</name>
        <dbReference type="ChEBI" id="CHEBI:29105"/>
        <label>1</label>
    </ligand>
</feature>
<dbReference type="Proteomes" id="UP000253752">
    <property type="component" value="Unassembled WGS sequence"/>
</dbReference>
<dbReference type="CDD" id="cd05656">
    <property type="entry name" value="M42_Frv"/>
    <property type="match status" value="1"/>
</dbReference>
<reference evidence="12 16" key="1">
    <citation type="journal article" date="2005" name="Appl. Environ. Microbiol.">
        <title>Intestinal bacterial communities that produce active estrogen-like compounds enterodiol and enterolactone in humans.</title>
        <authorList>
            <person name="Clavel T."/>
            <person name="Henderson G."/>
            <person name="Alpert C.A."/>
            <person name="Philippe C."/>
            <person name="Rigottier-Gois L."/>
            <person name="Dore J."/>
            <person name="Blaut M."/>
        </authorList>
    </citation>
    <scope>NUCLEOTIDE SEQUENCE [LARGE SCALE GENOMIC DNA]</scope>
    <source>
        <strain evidence="12 16">SECO-MT75m2</strain>
    </source>
</reference>
<evidence type="ECO:0000313" key="10">
    <source>
        <dbReference type="EMBL" id="RDB87631.1"/>
    </source>
</evidence>
<comment type="similarity">
    <text evidence="1 6">Belongs to the peptidase M42 family.</text>
</comment>
<dbReference type="InterPro" id="IPR008007">
    <property type="entry name" value="Peptidase_M42"/>
</dbReference>
<dbReference type="PANTHER" id="PTHR32481:SF20">
    <property type="entry name" value="AMINOPEPTIDASE YSDC"/>
    <property type="match status" value="1"/>
</dbReference>
<evidence type="ECO:0000256" key="5">
    <source>
        <dbReference type="ARBA" id="ARBA00022801"/>
    </source>
</evidence>
<dbReference type="OMA" id="SDHQIAP"/>
<dbReference type="AlphaFoldDB" id="A0A369N247"/>
<keyword evidence="4 8" id="KW-0479">Metal-binding</keyword>
<dbReference type="Proteomes" id="UP000253857">
    <property type="component" value="Unassembled WGS sequence"/>
</dbReference>
<feature type="binding site" evidence="8">
    <location>
        <position position="213"/>
    </location>
    <ligand>
        <name>Zn(2+)</name>
        <dbReference type="ChEBI" id="CHEBI:29105"/>
        <label>2</label>
    </ligand>
</feature>
<sequence>MKNKQVKFLKQLLETPSATGTEIAVAELVRERLAGTADEIQTDVMGSVHARLSGTGVAPSLMLSAHMDEIGLMVTYISDEGFLSVSSVGGVDAAILPGMRVDVHASNSFEPLRGVVGRKPIHLIEPDERKNVTPIDKLVIDLGMPAKRVKKLVMVGDVITFGVGFERFGKNMAVSRAFDDKAGVWVAVRVLETLAKEGRAPGDFIVAATVQEEIGTRGAITSAYGLDPDVAIAFDVTHATDYPGIDKTKYGKIVCGEGPVIARGPNINPAVFERLVAAAEAEGLPYQIEAEPGVTGTDARSIQISRGGVPTGLVSVPLRYMHTPTEVVSLDDLDATVKLLARFARDLDEDACFVPGMGDAVTEGDGAGAESAAQMQFDETGVE</sequence>
<dbReference type="PANTHER" id="PTHR32481">
    <property type="entry name" value="AMINOPEPTIDASE"/>
    <property type="match status" value="1"/>
</dbReference>